<dbReference type="NCBIfam" id="NF001659">
    <property type="entry name" value="PRK00430.1"/>
    <property type="match status" value="1"/>
</dbReference>
<comment type="caution">
    <text evidence="3">The sequence shown here is derived from an EMBL/GenBank/DDBJ whole genome shotgun (WGS) entry which is preliminary data.</text>
</comment>
<sequence>MTSRQATPNHGMTAHQDPLEITGAPTVSSRATSPATPQEQPLREAVDAAMRRYFAHLDGETVTDLYAMVLAEVEAPLLTSVMDYVNGNQTRAAEILGLNRGTLRKKLKQYALI</sequence>
<dbReference type="InterPro" id="IPR009057">
    <property type="entry name" value="Homeodomain-like_sf"/>
</dbReference>
<evidence type="ECO:0000313" key="3">
    <source>
        <dbReference type="EMBL" id="MFC3286327.1"/>
    </source>
</evidence>
<evidence type="ECO:0000313" key="4">
    <source>
        <dbReference type="Proteomes" id="UP001595579"/>
    </source>
</evidence>
<dbReference type="GO" id="GO:0003677">
    <property type="term" value="F:DNA binding"/>
    <property type="evidence" value="ECO:0007669"/>
    <property type="project" value="UniProtKB-KW"/>
</dbReference>
<dbReference type="RefSeq" id="WP_386777277.1">
    <property type="nucleotide sequence ID" value="NZ_JBHRUG010000050.1"/>
</dbReference>
<dbReference type="EMBL" id="JBHRUG010000050">
    <property type="protein sequence ID" value="MFC3286327.1"/>
    <property type="molecule type" value="Genomic_DNA"/>
</dbReference>
<reference evidence="4" key="1">
    <citation type="journal article" date="2019" name="Int. J. Syst. Evol. Microbiol.">
        <title>The Global Catalogue of Microorganisms (GCM) 10K type strain sequencing project: providing services to taxonomists for standard genome sequencing and annotation.</title>
        <authorList>
            <consortium name="The Broad Institute Genomics Platform"/>
            <consortium name="The Broad Institute Genome Sequencing Center for Infectious Disease"/>
            <person name="Wu L."/>
            <person name="Ma J."/>
        </authorList>
    </citation>
    <scope>NUCLEOTIDE SEQUENCE [LARGE SCALE GENOMIC DNA]</scope>
    <source>
        <strain evidence="4">CECT 7698</strain>
    </source>
</reference>
<dbReference type="Pfam" id="PF02954">
    <property type="entry name" value="HTH_8"/>
    <property type="match status" value="1"/>
</dbReference>
<dbReference type="PANTHER" id="PTHR47918:SF1">
    <property type="entry name" value="DNA-BINDING PROTEIN FIS"/>
    <property type="match status" value="1"/>
</dbReference>
<dbReference type="SUPFAM" id="SSF46689">
    <property type="entry name" value="Homeodomain-like"/>
    <property type="match status" value="1"/>
</dbReference>
<dbReference type="InterPro" id="IPR002197">
    <property type="entry name" value="HTH_Fis"/>
</dbReference>
<evidence type="ECO:0000256" key="1">
    <source>
        <dbReference type="SAM" id="MobiDB-lite"/>
    </source>
</evidence>
<dbReference type="InterPro" id="IPR050207">
    <property type="entry name" value="Trans_regulatory_Fis"/>
</dbReference>
<dbReference type="PRINTS" id="PR01590">
    <property type="entry name" value="HTHFIS"/>
</dbReference>
<feature type="compositionally biased region" description="Polar residues" evidence="1">
    <location>
        <begin position="25"/>
        <end position="39"/>
    </location>
</feature>
<organism evidence="3 4">
    <name type="scientific">Litchfieldella rifensis</name>
    <dbReference type="NCBI Taxonomy" id="762643"/>
    <lineage>
        <taxon>Bacteria</taxon>
        <taxon>Pseudomonadati</taxon>
        <taxon>Pseudomonadota</taxon>
        <taxon>Gammaproteobacteria</taxon>
        <taxon>Oceanospirillales</taxon>
        <taxon>Halomonadaceae</taxon>
        <taxon>Litchfieldella</taxon>
    </lineage>
</organism>
<name>A0ABV7LUV7_9GAMM</name>
<feature type="domain" description="DNA binding HTH" evidence="2">
    <location>
        <begin position="70"/>
        <end position="110"/>
    </location>
</feature>
<accession>A0ABV7LUV7</accession>
<keyword evidence="4" id="KW-1185">Reference proteome</keyword>
<dbReference type="Proteomes" id="UP001595579">
    <property type="component" value="Unassembled WGS sequence"/>
</dbReference>
<dbReference type="Gene3D" id="1.10.10.60">
    <property type="entry name" value="Homeodomain-like"/>
    <property type="match status" value="1"/>
</dbReference>
<keyword evidence="3" id="KW-0238">DNA-binding</keyword>
<evidence type="ECO:0000259" key="2">
    <source>
        <dbReference type="Pfam" id="PF02954"/>
    </source>
</evidence>
<proteinExistence type="predicted"/>
<feature type="region of interest" description="Disordered" evidence="1">
    <location>
        <begin position="1"/>
        <end position="41"/>
    </location>
</feature>
<feature type="compositionally biased region" description="Polar residues" evidence="1">
    <location>
        <begin position="1"/>
        <end position="10"/>
    </location>
</feature>
<protein>
    <submittedName>
        <fullName evidence="3">DNA-binding transcriptional regulator Fis</fullName>
    </submittedName>
</protein>
<gene>
    <name evidence="3" type="primary">fis</name>
    <name evidence="3" type="ORF">ACFOEV_22220</name>
</gene>
<dbReference type="PANTHER" id="PTHR47918">
    <property type="entry name" value="DNA-BINDING PROTEIN FIS"/>
    <property type="match status" value="1"/>
</dbReference>